<dbReference type="RefSeq" id="WP_395806868.1">
    <property type="nucleotide sequence ID" value="NZ_CP043494.1"/>
</dbReference>
<organism evidence="2 3">
    <name type="scientific">Archangium minus</name>
    <dbReference type="NCBI Taxonomy" id="83450"/>
    <lineage>
        <taxon>Bacteria</taxon>
        <taxon>Pseudomonadati</taxon>
        <taxon>Myxococcota</taxon>
        <taxon>Myxococcia</taxon>
        <taxon>Myxococcales</taxon>
        <taxon>Cystobacterineae</taxon>
        <taxon>Archangiaceae</taxon>
        <taxon>Archangium</taxon>
    </lineage>
</organism>
<sequence>MTTPTSNTPATAAETSSFGQIGYDAYGSHPGTHGAWKTFDGRPMPRWPEYTAAGPGSSGALTQERWEAAAQAIIEAYERRKAAAQSRSGLIAATIQVDASQAMQTLAELESRATSVCATLENIEQSEALDEGRIDPFLMGISEIAAATRDLAEAERALAACDESDGPVAQLITDVTEALHSRVKALAHPPSDA</sequence>
<evidence type="ECO:0000256" key="1">
    <source>
        <dbReference type="SAM" id="Coils"/>
    </source>
</evidence>
<keyword evidence="1" id="KW-0175">Coiled coil</keyword>
<evidence type="ECO:0000313" key="3">
    <source>
        <dbReference type="Proteomes" id="UP001611383"/>
    </source>
</evidence>
<dbReference type="Proteomes" id="UP001611383">
    <property type="component" value="Chromosome"/>
</dbReference>
<name>A0ABY9X1B4_9BACT</name>
<proteinExistence type="predicted"/>
<dbReference type="EMBL" id="CP043494">
    <property type="protein sequence ID" value="WNG49191.1"/>
    <property type="molecule type" value="Genomic_DNA"/>
</dbReference>
<feature type="coiled-coil region" evidence="1">
    <location>
        <begin position="67"/>
        <end position="164"/>
    </location>
</feature>
<accession>A0ABY9X1B4</accession>
<reference evidence="2 3" key="1">
    <citation type="submission" date="2019-08" db="EMBL/GenBank/DDBJ databases">
        <title>Archangium and Cystobacter genomes.</title>
        <authorList>
            <person name="Chen I.-C.K."/>
            <person name="Wielgoss S."/>
        </authorList>
    </citation>
    <scope>NUCLEOTIDE SEQUENCE [LARGE SCALE GENOMIC DNA]</scope>
    <source>
        <strain evidence="2 3">Cbm 6</strain>
    </source>
</reference>
<evidence type="ECO:0000313" key="2">
    <source>
        <dbReference type="EMBL" id="WNG49191.1"/>
    </source>
</evidence>
<keyword evidence="3" id="KW-1185">Reference proteome</keyword>
<gene>
    <name evidence="2" type="ORF">F0U60_37555</name>
</gene>
<protein>
    <submittedName>
        <fullName evidence="2">Uncharacterized protein</fullName>
    </submittedName>
</protein>